<evidence type="ECO:0000313" key="1">
    <source>
        <dbReference type="EMBL" id="QVT79565.1"/>
    </source>
</evidence>
<gene>
    <name evidence="1" type="ORF">ENKNEFLB_01948</name>
</gene>
<protein>
    <submittedName>
        <fullName evidence="1">Uncharacterized protein</fullName>
    </submittedName>
</protein>
<keyword evidence="2" id="KW-1185">Reference proteome</keyword>
<sequence>MTNPEPVTEVADYLATLPAGVRDPLVRIARLILDSTDDEKRAARLLTSVIAMQAISGDADDLLPGAQMISALGVAITHAQALSAPATTTGA</sequence>
<reference evidence="1 2" key="1">
    <citation type="submission" date="2021-05" db="EMBL/GenBank/DDBJ databases">
        <title>Complete genome of Nocardioides aquaticus KCTC 9944T isolated from meromictic and hypersaline Ekho Lake, Antarctica.</title>
        <authorList>
            <person name="Hwang K."/>
            <person name="Kim K.M."/>
            <person name="Choe H."/>
        </authorList>
    </citation>
    <scope>NUCLEOTIDE SEQUENCE [LARGE SCALE GENOMIC DNA]</scope>
    <source>
        <strain evidence="1 2">KCTC 9944</strain>
    </source>
</reference>
<organism evidence="1 2">
    <name type="scientific">Nocardioides aquaticus</name>
    <dbReference type="NCBI Taxonomy" id="160826"/>
    <lineage>
        <taxon>Bacteria</taxon>
        <taxon>Bacillati</taxon>
        <taxon>Actinomycetota</taxon>
        <taxon>Actinomycetes</taxon>
        <taxon>Propionibacteriales</taxon>
        <taxon>Nocardioidaceae</taxon>
        <taxon>Nocardioides</taxon>
    </lineage>
</organism>
<proteinExistence type="predicted"/>
<dbReference type="EMBL" id="CP075371">
    <property type="protein sequence ID" value="QVT79565.1"/>
    <property type="molecule type" value="Genomic_DNA"/>
</dbReference>
<evidence type="ECO:0000313" key="2">
    <source>
        <dbReference type="Proteomes" id="UP000679307"/>
    </source>
</evidence>
<name>A0ABX8EI51_9ACTN</name>
<dbReference type="Proteomes" id="UP000679307">
    <property type="component" value="Chromosome"/>
</dbReference>
<accession>A0ABX8EI51</accession>
<dbReference type="RefSeq" id="WP_214058996.1">
    <property type="nucleotide sequence ID" value="NZ_BAAAHS010000210.1"/>
</dbReference>